<proteinExistence type="predicted"/>
<evidence type="ECO:0000313" key="2">
    <source>
        <dbReference type="EMBL" id="KAF8438912.1"/>
    </source>
</evidence>
<reference evidence="2" key="2">
    <citation type="journal article" date="2020" name="Nat. Commun.">
        <title>Large-scale genome sequencing of mycorrhizal fungi provides insights into the early evolution of symbiotic traits.</title>
        <authorList>
            <person name="Miyauchi S."/>
            <person name="Kiss E."/>
            <person name="Kuo A."/>
            <person name="Drula E."/>
            <person name="Kohler A."/>
            <person name="Sanchez-Garcia M."/>
            <person name="Morin E."/>
            <person name="Andreopoulos B."/>
            <person name="Barry K.W."/>
            <person name="Bonito G."/>
            <person name="Buee M."/>
            <person name="Carver A."/>
            <person name="Chen C."/>
            <person name="Cichocki N."/>
            <person name="Clum A."/>
            <person name="Culley D."/>
            <person name="Crous P.W."/>
            <person name="Fauchery L."/>
            <person name="Girlanda M."/>
            <person name="Hayes R.D."/>
            <person name="Keri Z."/>
            <person name="LaButti K."/>
            <person name="Lipzen A."/>
            <person name="Lombard V."/>
            <person name="Magnuson J."/>
            <person name="Maillard F."/>
            <person name="Murat C."/>
            <person name="Nolan M."/>
            <person name="Ohm R.A."/>
            <person name="Pangilinan J."/>
            <person name="Pereira M.F."/>
            <person name="Perotto S."/>
            <person name="Peter M."/>
            <person name="Pfister S."/>
            <person name="Riley R."/>
            <person name="Sitrit Y."/>
            <person name="Stielow J.B."/>
            <person name="Szollosi G."/>
            <person name="Zifcakova L."/>
            <person name="Stursova M."/>
            <person name="Spatafora J.W."/>
            <person name="Tedersoo L."/>
            <person name="Vaario L.M."/>
            <person name="Yamada A."/>
            <person name="Yan M."/>
            <person name="Wang P."/>
            <person name="Xu J."/>
            <person name="Bruns T."/>
            <person name="Baldrian P."/>
            <person name="Vilgalys R."/>
            <person name="Dunand C."/>
            <person name="Henrissat B."/>
            <person name="Grigoriev I.V."/>
            <person name="Hibbett D."/>
            <person name="Nagy L.G."/>
            <person name="Martin F.M."/>
        </authorList>
    </citation>
    <scope>NUCLEOTIDE SEQUENCE</scope>
    <source>
        <strain evidence="2">BED1</strain>
    </source>
</reference>
<dbReference type="Proteomes" id="UP001194468">
    <property type="component" value="Unassembled WGS sequence"/>
</dbReference>
<keyword evidence="1" id="KW-0732">Signal</keyword>
<accession>A0AAD4GEU9</accession>
<sequence length="56" mass="6036">MFARLFAVASLAALAVAGPAPFIVREQCNTGSINCCNRVYQASRSVRVVSRTLVCF</sequence>
<evidence type="ECO:0008006" key="4">
    <source>
        <dbReference type="Google" id="ProtNLM"/>
    </source>
</evidence>
<feature type="chain" id="PRO_5041987780" description="Hydrophobin" evidence="1">
    <location>
        <begin position="18"/>
        <end position="56"/>
    </location>
</feature>
<evidence type="ECO:0000313" key="3">
    <source>
        <dbReference type="Proteomes" id="UP001194468"/>
    </source>
</evidence>
<evidence type="ECO:0000256" key="1">
    <source>
        <dbReference type="SAM" id="SignalP"/>
    </source>
</evidence>
<reference evidence="2" key="1">
    <citation type="submission" date="2019-10" db="EMBL/GenBank/DDBJ databases">
        <authorList>
            <consortium name="DOE Joint Genome Institute"/>
            <person name="Kuo A."/>
            <person name="Miyauchi S."/>
            <person name="Kiss E."/>
            <person name="Drula E."/>
            <person name="Kohler A."/>
            <person name="Sanchez-Garcia M."/>
            <person name="Andreopoulos B."/>
            <person name="Barry K.W."/>
            <person name="Bonito G."/>
            <person name="Buee M."/>
            <person name="Carver A."/>
            <person name="Chen C."/>
            <person name="Cichocki N."/>
            <person name="Clum A."/>
            <person name="Culley D."/>
            <person name="Crous P.W."/>
            <person name="Fauchery L."/>
            <person name="Girlanda M."/>
            <person name="Hayes R."/>
            <person name="Keri Z."/>
            <person name="LaButti K."/>
            <person name="Lipzen A."/>
            <person name="Lombard V."/>
            <person name="Magnuson J."/>
            <person name="Maillard F."/>
            <person name="Morin E."/>
            <person name="Murat C."/>
            <person name="Nolan M."/>
            <person name="Ohm R."/>
            <person name="Pangilinan J."/>
            <person name="Pereira M."/>
            <person name="Perotto S."/>
            <person name="Peter M."/>
            <person name="Riley R."/>
            <person name="Sitrit Y."/>
            <person name="Stielow B."/>
            <person name="Szollosi G."/>
            <person name="Zifcakova L."/>
            <person name="Stursova M."/>
            <person name="Spatafora J.W."/>
            <person name="Tedersoo L."/>
            <person name="Vaario L.-M."/>
            <person name="Yamada A."/>
            <person name="Yan M."/>
            <person name="Wang P."/>
            <person name="Xu J."/>
            <person name="Bruns T."/>
            <person name="Baldrian P."/>
            <person name="Vilgalys R."/>
            <person name="Henrissat B."/>
            <person name="Grigoriev I.V."/>
            <person name="Hibbett D."/>
            <person name="Nagy L.G."/>
            <person name="Martin F.M."/>
        </authorList>
    </citation>
    <scope>NUCLEOTIDE SEQUENCE</scope>
    <source>
        <strain evidence="2">BED1</strain>
    </source>
</reference>
<feature type="signal peptide" evidence="1">
    <location>
        <begin position="1"/>
        <end position="17"/>
    </location>
</feature>
<gene>
    <name evidence="2" type="ORF">L210DRAFT_3403562</name>
</gene>
<keyword evidence="3" id="KW-1185">Reference proteome</keyword>
<organism evidence="2 3">
    <name type="scientific">Boletus edulis BED1</name>
    <dbReference type="NCBI Taxonomy" id="1328754"/>
    <lineage>
        <taxon>Eukaryota</taxon>
        <taxon>Fungi</taxon>
        <taxon>Dikarya</taxon>
        <taxon>Basidiomycota</taxon>
        <taxon>Agaricomycotina</taxon>
        <taxon>Agaricomycetes</taxon>
        <taxon>Agaricomycetidae</taxon>
        <taxon>Boletales</taxon>
        <taxon>Boletineae</taxon>
        <taxon>Boletaceae</taxon>
        <taxon>Boletoideae</taxon>
        <taxon>Boletus</taxon>
    </lineage>
</organism>
<dbReference type="EMBL" id="WHUW01000015">
    <property type="protein sequence ID" value="KAF8438912.1"/>
    <property type="molecule type" value="Genomic_DNA"/>
</dbReference>
<name>A0AAD4GEU9_BOLED</name>
<comment type="caution">
    <text evidence="2">The sequence shown here is derived from an EMBL/GenBank/DDBJ whole genome shotgun (WGS) entry which is preliminary data.</text>
</comment>
<dbReference type="AlphaFoldDB" id="A0AAD4GEU9"/>
<protein>
    <recommendedName>
        <fullName evidence="4">Hydrophobin</fullName>
    </recommendedName>
</protein>